<evidence type="ECO:0000256" key="4">
    <source>
        <dbReference type="ARBA" id="ARBA00023098"/>
    </source>
</evidence>
<evidence type="ECO:0000256" key="2">
    <source>
        <dbReference type="ARBA" id="ARBA00022556"/>
    </source>
</evidence>
<evidence type="ECO:0000256" key="5">
    <source>
        <dbReference type="ARBA" id="ARBA00023315"/>
    </source>
</evidence>
<organism evidence="6">
    <name type="scientific">uncultured spirochete</name>
    <dbReference type="NCBI Taxonomy" id="156406"/>
    <lineage>
        <taxon>Bacteria</taxon>
        <taxon>Pseudomonadati</taxon>
        <taxon>Spirochaetota</taxon>
        <taxon>Spirochaetia</taxon>
        <taxon>Spirochaetales</taxon>
        <taxon>environmental samples</taxon>
    </lineage>
</organism>
<dbReference type="PANTHER" id="PTHR43378">
    <property type="entry name" value="UDP-3-O-ACYLGLUCOSAMINE N-ACYLTRANSFERASE"/>
    <property type="match status" value="1"/>
</dbReference>
<dbReference type="EMBL" id="FWDO01000005">
    <property type="protein sequence ID" value="SLM18709.1"/>
    <property type="molecule type" value="Genomic_DNA"/>
</dbReference>
<dbReference type="InterPro" id="IPR011004">
    <property type="entry name" value="Trimer_LpxA-like_sf"/>
</dbReference>
<dbReference type="GO" id="GO:0016020">
    <property type="term" value="C:membrane"/>
    <property type="evidence" value="ECO:0007669"/>
    <property type="project" value="GOC"/>
</dbReference>
<keyword evidence="1" id="KW-0444">Lipid biosynthesis</keyword>
<keyword evidence="3 6" id="KW-0808">Transferase</keyword>
<evidence type="ECO:0000256" key="1">
    <source>
        <dbReference type="ARBA" id="ARBA00022516"/>
    </source>
</evidence>
<dbReference type="Pfam" id="PF00132">
    <property type="entry name" value="Hexapep"/>
    <property type="match status" value="2"/>
</dbReference>
<dbReference type="CDD" id="cd03352">
    <property type="entry name" value="LbH_LpxD"/>
    <property type="match status" value="1"/>
</dbReference>
<keyword evidence="2" id="KW-0441">Lipid A biosynthesis</keyword>
<dbReference type="GO" id="GO:0009245">
    <property type="term" value="P:lipid A biosynthetic process"/>
    <property type="evidence" value="ECO:0007669"/>
    <property type="project" value="UniProtKB-KW"/>
</dbReference>
<dbReference type="GO" id="GO:0016410">
    <property type="term" value="F:N-acyltransferase activity"/>
    <property type="evidence" value="ECO:0007669"/>
    <property type="project" value="InterPro"/>
</dbReference>
<dbReference type="SUPFAM" id="SSF51161">
    <property type="entry name" value="Trimeric LpxA-like enzymes"/>
    <property type="match status" value="1"/>
</dbReference>
<gene>
    <name evidence="6" type="ORF">SPIRO4BDMA_50224</name>
</gene>
<accession>A0A3P3XRL5</accession>
<dbReference type="AlphaFoldDB" id="A0A3P3XRL5"/>
<dbReference type="Gene3D" id="2.160.10.10">
    <property type="entry name" value="Hexapeptide repeat proteins"/>
    <property type="match status" value="1"/>
</dbReference>
<reference evidence="6" key="1">
    <citation type="submission" date="2017-02" db="EMBL/GenBank/DDBJ databases">
        <authorList>
            <person name="Regsiter A."/>
            <person name="William W."/>
        </authorList>
    </citation>
    <scope>NUCLEOTIDE SEQUENCE</scope>
    <source>
        <strain evidence="6">BdmA 4</strain>
    </source>
</reference>
<sequence length="299" mass="32203">MKLSAIKNIISDIVIVRDAEFYELGLTATQCSVSMLSFLENTKYIDELLSNATISCAIVNPETAEMIKDRTTIGIAVSESPKHSFFFLHNYLIENTDFYGQSDGSIIDPSADINSTAWISKTGVSIGAGTIIGPHVSIYPNVRIGNNVTIGANSIIGGEGFECFRFQDKAFMVKHAGNVLIGDNVDIQASCCIDKGLFKNSTIIGEYTKLDNLVHIAHNVILGRRVFIAACAMLAGRVTVGDDAWIGPSAALRNGITVGNNGYVSIGAVVTRDVLEGQMVSGNFAIGHDKFLQFIKSIR</sequence>
<evidence type="ECO:0000313" key="6">
    <source>
        <dbReference type="EMBL" id="SLM18709.1"/>
    </source>
</evidence>
<protein>
    <submittedName>
        <fullName evidence="6">UDP-3-O-(R-3-hydroxymyristoyl)-glucosamine N-acyltransferase</fullName>
    </submittedName>
</protein>
<dbReference type="InterPro" id="IPR007691">
    <property type="entry name" value="LpxD"/>
</dbReference>
<keyword evidence="5 6" id="KW-0012">Acyltransferase</keyword>
<keyword evidence="4" id="KW-0443">Lipid metabolism</keyword>
<name>A0A3P3XRL5_9SPIR</name>
<dbReference type="InterPro" id="IPR001451">
    <property type="entry name" value="Hexapep"/>
</dbReference>
<dbReference type="PANTHER" id="PTHR43378:SF2">
    <property type="entry name" value="UDP-3-O-ACYLGLUCOSAMINE N-ACYLTRANSFERASE 1, MITOCHONDRIAL-RELATED"/>
    <property type="match status" value="1"/>
</dbReference>
<proteinExistence type="predicted"/>
<evidence type="ECO:0000256" key="3">
    <source>
        <dbReference type="ARBA" id="ARBA00022679"/>
    </source>
</evidence>